<evidence type="ECO:0000313" key="3">
    <source>
        <dbReference type="Proteomes" id="UP000198280"/>
    </source>
</evidence>
<feature type="region of interest" description="Disordered" evidence="1">
    <location>
        <begin position="1"/>
        <end position="24"/>
    </location>
</feature>
<keyword evidence="3" id="KW-1185">Reference proteome</keyword>
<protein>
    <submittedName>
        <fullName evidence="2">Uncharacterized protein</fullName>
    </submittedName>
</protein>
<name>A0A239N2R6_9ACTN</name>
<dbReference type="AlphaFoldDB" id="A0A239N2R6"/>
<reference evidence="2 3" key="1">
    <citation type="submission" date="2017-06" db="EMBL/GenBank/DDBJ databases">
        <authorList>
            <person name="Kim H.J."/>
            <person name="Triplett B.A."/>
        </authorList>
    </citation>
    <scope>NUCLEOTIDE SEQUENCE [LARGE SCALE GENOMIC DNA]</scope>
    <source>
        <strain evidence="2 3">CGMCC 4.1858</strain>
    </source>
</reference>
<dbReference type="EMBL" id="FZOF01000030">
    <property type="protein sequence ID" value="SNT48478.1"/>
    <property type="molecule type" value="Genomic_DNA"/>
</dbReference>
<dbReference type="InterPro" id="IPR029058">
    <property type="entry name" value="AB_hydrolase_fold"/>
</dbReference>
<proteinExistence type="predicted"/>
<evidence type="ECO:0000313" key="2">
    <source>
        <dbReference type="EMBL" id="SNT48478.1"/>
    </source>
</evidence>
<sequence>MTQGGRVDRRRVQQPRADPRPLGADNFAALMETFAGIAQRRHATGEIEYRPAVDPEGMPAGNPGPEPAAYHGTARGARPGWENRCTALSVLQELTLDVDSHVPLVTAPTLVACGRGDTAIPVADAVAVHAALPGPKELPVLDTVDHIGLYDDDTYVKPAIEAAVAFFGTHLGAQPAGEAGRTAWAVSSNALPQPSAGGAPTPRRSPSSAGRCPQARHSSSSAGRCPHAALSNRPSSPLRGRLSALRCTAPGGTAQRKLGEPRGPPSERWGHPAVAGGARLTTWPRSRAPWPPSPGRGRPWGGRGAGVRCRRWSAATPRCRRRSR</sequence>
<dbReference type="Proteomes" id="UP000198280">
    <property type="component" value="Unassembled WGS sequence"/>
</dbReference>
<dbReference type="SUPFAM" id="SSF53474">
    <property type="entry name" value="alpha/beta-Hydrolases"/>
    <property type="match status" value="1"/>
</dbReference>
<feature type="region of interest" description="Disordered" evidence="1">
    <location>
        <begin position="189"/>
        <end position="324"/>
    </location>
</feature>
<gene>
    <name evidence="2" type="ORF">SAMN05216252_1304</name>
</gene>
<organism evidence="2 3">
    <name type="scientific">Actinacidiphila glaucinigra</name>
    <dbReference type="NCBI Taxonomy" id="235986"/>
    <lineage>
        <taxon>Bacteria</taxon>
        <taxon>Bacillati</taxon>
        <taxon>Actinomycetota</taxon>
        <taxon>Actinomycetes</taxon>
        <taxon>Kitasatosporales</taxon>
        <taxon>Streptomycetaceae</taxon>
        <taxon>Actinacidiphila</taxon>
    </lineage>
</organism>
<feature type="compositionally biased region" description="Basic and acidic residues" evidence="1">
    <location>
        <begin position="1"/>
        <end position="11"/>
    </location>
</feature>
<evidence type="ECO:0000256" key="1">
    <source>
        <dbReference type="SAM" id="MobiDB-lite"/>
    </source>
</evidence>
<accession>A0A239N2R6</accession>
<dbReference type="Gene3D" id="3.40.50.1820">
    <property type="entry name" value="alpha/beta hydrolase"/>
    <property type="match status" value="1"/>
</dbReference>